<dbReference type="OMA" id="FFCPRAS"/>
<evidence type="ECO:0000313" key="3">
    <source>
        <dbReference type="EMBL" id="KAA8497338.1"/>
    </source>
</evidence>
<dbReference type="Proteomes" id="UP000324585">
    <property type="component" value="Unassembled WGS sequence"/>
</dbReference>
<gene>
    <name evidence="3" type="ORF">FVE85_1067</name>
</gene>
<dbReference type="AlphaFoldDB" id="A0A5J4Z1Z3"/>
<name>A0A5J4Z1Z3_PORPP</name>
<protein>
    <recommendedName>
        <fullName evidence="2">DUF1995 domain-containing protein</fullName>
    </recommendedName>
</protein>
<sequence>MAFVVGSGHVSGEARCGSRAAAVRGGWKDAAVAVYARRARAHARCVRVSMEVSGLEQQEKEELVSPQRAQDCAPVPLSFEAAVEQMRDAVQRALDQGYTRLLVEVDTTVGDETYTALKNSIPLVKAAAQLLSEGQVDFGNTAEAQPGSAASSSASSANRERSVSQKGGNLFEVASGAEGESEPAVRARIVRVVLPDSGAAALLLRDWEKEGQDMSSLRIVGFENMLPAEDDEAFIIAVPRASEVEQLERFVNEAAPMFSSKARPTIIINPDFVDMGVTGLGLAARQLRSRFLSTLESAFYLKSLPWGILIRAYPRLWAVYQDDPTVESQFRLIAAQQTRPSSDELEEFLDAANPELAEKGGGGLFSKLGKFLQMYMKG</sequence>
<dbReference type="Pfam" id="PF09353">
    <property type="entry name" value="DUF1995"/>
    <property type="match status" value="1"/>
</dbReference>
<evidence type="ECO:0000256" key="1">
    <source>
        <dbReference type="SAM" id="MobiDB-lite"/>
    </source>
</evidence>
<dbReference type="OrthoDB" id="5696at2759"/>
<feature type="region of interest" description="Disordered" evidence="1">
    <location>
        <begin position="139"/>
        <end position="165"/>
    </location>
</feature>
<reference evidence="4" key="1">
    <citation type="journal article" date="2019" name="Nat. Commun.">
        <title>Expansion of phycobilisome linker gene families in mesophilic red algae.</title>
        <authorList>
            <person name="Lee J."/>
            <person name="Kim D."/>
            <person name="Bhattacharya D."/>
            <person name="Yoon H.S."/>
        </authorList>
    </citation>
    <scope>NUCLEOTIDE SEQUENCE [LARGE SCALE GENOMIC DNA]</scope>
    <source>
        <strain evidence="4">CCMP 1328</strain>
    </source>
</reference>
<dbReference type="InterPro" id="IPR053021">
    <property type="entry name" value="Chloroplast_ADK"/>
</dbReference>
<dbReference type="PANTHER" id="PTHR35509:SF1">
    <property type="entry name" value="DOMAIN PROTEIN, PUTATIVE (DUF1995)-RELATED"/>
    <property type="match status" value="1"/>
</dbReference>
<keyword evidence="4" id="KW-1185">Reference proteome</keyword>
<evidence type="ECO:0000259" key="2">
    <source>
        <dbReference type="Pfam" id="PF09353"/>
    </source>
</evidence>
<organism evidence="3 4">
    <name type="scientific">Porphyridium purpureum</name>
    <name type="common">Red alga</name>
    <name type="synonym">Porphyridium cruentum</name>
    <dbReference type="NCBI Taxonomy" id="35688"/>
    <lineage>
        <taxon>Eukaryota</taxon>
        <taxon>Rhodophyta</taxon>
        <taxon>Bangiophyceae</taxon>
        <taxon>Porphyridiales</taxon>
        <taxon>Porphyridiaceae</taxon>
        <taxon>Porphyridium</taxon>
    </lineage>
</organism>
<evidence type="ECO:0000313" key="4">
    <source>
        <dbReference type="Proteomes" id="UP000324585"/>
    </source>
</evidence>
<dbReference type="InterPro" id="IPR018962">
    <property type="entry name" value="DUF1995"/>
</dbReference>
<feature type="compositionally biased region" description="Low complexity" evidence="1">
    <location>
        <begin position="148"/>
        <end position="157"/>
    </location>
</feature>
<feature type="domain" description="DUF1995" evidence="2">
    <location>
        <begin position="76"/>
        <end position="347"/>
    </location>
</feature>
<accession>A0A5J4Z1Z3</accession>
<dbReference type="EMBL" id="VRMN01000002">
    <property type="protein sequence ID" value="KAA8497338.1"/>
    <property type="molecule type" value="Genomic_DNA"/>
</dbReference>
<dbReference type="PANTHER" id="PTHR35509">
    <property type="entry name" value="DOMAIN PROTEIN, PUTATIVE (DUF1995)-RELATED"/>
    <property type="match status" value="1"/>
</dbReference>
<comment type="caution">
    <text evidence="3">The sequence shown here is derived from an EMBL/GenBank/DDBJ whole genome shotgun (WGS) entry which is preliminary data.</text>
</comment>
<proteinExistence type="predicted"/>